<evidence type="ECO:0000259" key="1">
    <source>
        <dbReference type="Pfam" id="PF03372"/>
    </source>
</evidence>
<evidence type="ECO:0000313" key="2">
    <source>
        <dbReference type="EMBL" id="KFM83306.1"/>
    </source>
</evidence>
<dbReference type="GO" id="GO:0003964">
    <property type="term" value="F:RNA-directed DNA polymerase activity"/>
    <property type="evidence" value="ECO:0007669"/>
    <property type="project" value="UniProtKB-KW"/>
</dbReference>
<dbReference type="Proteomes" id="UP000054359">
    <property type="component" value="Unassembled WGS sequence"/>
</dbReference>
<reference evidence="2 3" key="1">
    <citation type="submission" date="2013-11" db="EMBL/GenBank/DDBJ databases">
        <title>Genome sequencing of Stegodyphus mimosarum.</title>
        <authorList>
            <person name="Bechsgaard J."/>
        </authorList>
    </citation>
    <scope>NUCLEOTIDE SEQUENCE [LARGE SCALE GENOMIC DNA]</scope>
</reference>
<sequence length="187" mass="21590">MDNNSDPSNLINIQHINYAKIVYFNCNGVYKQHPQIIEFLQTNNIDIMLLNETHLKPNKKFKIPNYTVYRNDRLHNRGGGTAIIIKNSMKHTEFQLPNFNSFETCGCLFYSNNSNPYLIISIYKPPNNILDITELEYIINLGYPTIIAGDLNCKHTFWNSNSNNNNGLNLYNYMLNSTITIHAPNDP</sequence>
<keyword evidence="2" id="KW-0808">Transferase</keyword>
<gene>
    <name evidence="2" type="ORF">X975_04911</name>
</gene>
<proteinExistence type="predicted"/>
<dbReference type="EMBL" id="KL817420">
    <property type="protein sequence ID" value="KFM83306.1"/>
    <property type="molecule type" value="Genomic_DNA"/>
</dbReference>
<feature type="domain" description="Endonuclease/exonuclease/phosphatase" evidence="1">
    <location>
        <begin position="23"/>
        <end position="170"/>
    </location>
</feature>
<dbReference type="InterPro" id="IPR005135">
    <property type="entry name" value="Endo/exonuclease/phosphatase"/>
</dbReference>
<dbReference type="OMA" id="DEIINTR"/>
<dbReference type="PANTHER" id="PTHR33273:SF4">
    <property type="entry name" value="ENDONUCLEASE_EXONUCLEASE_PHOSPHATASE DOMAIN-CONTAINING PROTEIN"/>
    <property type="match status" value="1"/>
</dbReference>
<dbReference type="PANTHER" id="PTHR33273">
    <property type="entry name" value="DOMAIN-CONTAINING PROTEIN, PUTATIVE-RELATED"/>
    <property type="match status" value="1"/>
</dbReference>
<organism evidence="2 3">
    <name type="scientific">Stegodyphus mimosarum</name>
    <name type="common">African social velvet spider</name>
    <dbReference type="NCBI Taxonomy" id="407821"/>
    <lineage>
        <taxon>Eukaryota</taxon>
        <taxon>Metazoa</taxon>
        <taxon>Ecdysozoa</taxon>
        <taxon>Arthropoda</taxon>
        <taxon>Chelicerata</taxon>
        <taxon>Arachnida</taxon>
        <taxon>Araneae</taxon>
        <taxon>Araneomorphae</taxon>
        <taxon>Entelegynae</taxon>
        <taxon>Eresoidea</taxon>
        <taxon>Eresidae</taxon>
        <taxon>Stegodyphus</taxon>
    </lineage>
</organism>
<dbReference type="SUPFAM" id="SSF56219">
    <property type="entry name" value="DNase I-like"/>
    <property type="match status" value="1"/>
</dbReference>
<dbReference type="OrthoDB" id="6436798at2759"/>
<accession>A0A087V117</accession>
<dbReference type="Pfam" id="PF03372">
    <property type="entry name" value="Exo_endo_phos"/>
    <property type="match status" value="1"/>
</dbReference>
<protein>
    <submittedName>
        <fullName evidence="2">Putative RNA-directed DNA polymerase from transposon X-element</fullName>
    </submittedName>
</protein>
<dbReference type="Gene3D" id="3.60.10.10">
    <property type="entry name" value="Endonuclease/exonuclease/phosphatase"/>
    <property type="match status" value="1"/>
</dbReference>
<dbReference type="AlphaFoldDB" id="A0A087V117"/>
<dbReference type="InterPro" id="IPR036691">
    <property type="entry name" value="Endo/exonu/phosph_ase_sf"/>
</dbReference>
<name>A0A087V117_STEMI</name>
<evidence type="ECO:0000313" key="3">
    <source>
        <dbReference type="Proteomes" id="UP000054359"/>
    </source>
</evidence>
<keyword evidence="2" id="KW-0548">Nucleotidyltransferase</keyword>
<keyword evidence="3" id="KW-1185">Reference proteome</keyword>
<feature type="non-terminal residue" evidence="2">
    <location>
        <position position="187"/>
    </location>
</feature>
<keyword evidence="2" id="KW-0695">RNA-directed DNA polymerase</keyword>